<accession>A0A1A8BIW2</accession>
<dbReference type="EMBL" id="HADZ01002625">
    <property type="protein sequence ID" value="SBP66566.1"/>
    <property type="molecule type" value="Transcribed_RNA"/>
</dbReference>
<feature type="non-terminal residue" evidence="2">
    <location>
        <position position="1"/>
    </location>
</feature>
<protein>
    <submittedName>
        <fullName evidence="2">Malate dehydrogenase 1B, NAD (Soluble)</fullName>
    </submittedName>
</protein>
<dbReference type="AlphaFoldDB" id="A0A1A8BIW2"/>
<evidence type="ECO:0000313" key="2">
    <source>
        <dbReference type="EMBL" id="SBP66566.1"/>
    </source>
</evidence>
<feature type="non-terminal residue" evidence="2">
    <location>
        <position position="82"/>
    </location>
</feature>
<sequence length="82" mass="9350">VLLRQTNVLKCMLIEDVFAVPQLHTQESSIRCFVGLLRGHIRHVNRHHDKNCSSESGNPDEPHCRRASNQSSAFTCVDHWVS</sequence>
<organism evidence="2">
    <name type="scientific">Nothobranchius kadleci</name>
    <name type="common">African annual killifish</name>
    <dbReference type="NCBI Taxonomy" id="1051664"/>
    <lineage>
        <taxon>Eukaryota</taxon>
        <taxon>Metazoa</taxon>
        <taxon>Chordata</taxon>
        <taxon>Craniata</taxon>
        <taxon>Vertebrata</taxon>
        <taxon>Euteleostomi</taxon>
        <taxon>Actinopterygii</taxon>
        <taxon>Neopterygii</taxon>
        <taxon>Teleostei</taxon>
        <taxon>Neoteleostei</taxon>
        <taxon>Acanthomorphata</taxon>
        <taxon>Ovalentaria</taxon>
        <taxon>Atherinomorphae</taxon>
        <taxon>Cyprinodontiformes</taxon>
        <taxon>Nothobranchiidae</taxon>
        <taxon>Nothobranchius</taxon>
    </lineage>
</organism>
<reference evidence="2" key="1">
    <citation type="submission" date="2016-05" db="EMBL/GenBank/DDBJ databases">
        <authorList>
            <person name="Lavstsen T."/>
            <person name="Jespersen J.S."/>
        </authorList>
    </citation>
    <scope>NUCLEOTIDE SEQUENCE</scope>
    <source>
        <tissue evidence="2">Brain</tissue>
    </source>
</reference>
<feature type="region of interest" description="Disordered" evidence="1">
    <location>
        <begin position="48"/>
        <end position="70"/>
    </location>
</feature>
<name>A0A1A8BIW2_NOTKA</name>
<proteinExistence type="predicted"/>
<gene>
    <name evidence="2" type="primary">MDH1B</name>
</gene>
<evidence type="ECO:0000256" key="1">
    <source>
        <dbReference type="SAM" id="MobiDB-lite"/>
    </source>
</evidence>
<reference evidence="2" key="2">
    <citation type="submission" date="2016-06" db="EMBL/GenBank/DDBJ databases">
        <title>The genome of a short-lived fish provides insights into sex chromosome evolution and the genetic control of aging.</title>
        <authorList>
            <person name="Reichwald K."/>
            <person name="Felder M."/>
            <person name="Petzold A."/>
            <person name="Koch P."/>
            <person name="Groth M."/>
            <person name="Platzer M."/>
        </authorList>
    </citation>
    <scope>NUCLEOTIDE SEQUENCE</scope>
    <source>
        <tissue evidence="2">Brain</tissue>
    </source>
</reference>